<organism evidence="1 2">
    <name type="scientific">Friedmanniomyces endolithicus</name>
    <dbReference type="NCBI Taxonomy" id="329885"/>
    <lineage>
        <taxon>Eukaryota</taxon>
        <taxon>Fungi</taxon>
        <taxon>Dikarya</taxon>
        <taxon>Ascomycota</taxon>
        <taxon>Pezizomycotina</taxon>
        <taxon>Dothideomycetes</taxon>
        <taxon>Dothideomycetidae</taxon>
        <taxon>Mycosphaerellales</taxon>
        <taxon>Teratosphaeriaceae</taxon>
        <taxon>Friedmanniomyces</taxon>
    </lineage>
</organism>
<dbReference type="EMBL" id="JASUXU010000289">
    <property type="protein sequence ID" value="KAK0301709.1"/>
    <property type="molecule type" value="Genomic_DNA"/>
</dbReference>
<comment type="caution">
    <text evidence="1">The sequence shown here is derived from an EMBL/GenBank/DDBJ whole genome shotgun (WGS) entry which is preliminary data.</text>
</comment>
<dbReference type="Proteomes" id="UP001168146">
    <property type="component" value="Unassembled WGS sequence"/>
</dbReference>
<name>A0AAN6J3M0_9PEZI</name>
<gene>
    <name evidence="1" type="ORF">LTR82_018154</name>
</gene>
<accession>A0AAN6J3M0</accession>
<dbReference type="AlphaFoldDB" id="A0AAN6J3M0"/>
<evidence type="ECO:0000313" key="2">
    <source>
        <dbReference type="Proteomes" id="UP001168146"/>
    </source>
</evidence>
<feature type="non-terminal residue" evidence="1">
    <location>
        <position position="1"/>
    </location>
</feature>
<sequence length="107" mass="12307">LRSQRRKLKRQLNKAEEKVTEAMTCVHWLRKQLRMAKDCEEKEISKEFVALQKLPLEGAGALEALAECLLIPKGTAEQLEGVFQLPIPLWANFSLVQDNAFWNFLPD</sequence>
<evidence type="ECO:0000313" key="1">
    <source>
        <dbReference type="EMBL" id="KAK0301709.1"/>
    </source>
</evidence>
<proteinExistence type="predicted"/>
<protein>
    <submittedName>
        <fullName evidence="1">Uncharacterized protein</fullName>
    </submittedName>
</protein>
<reference evidence="1" key="1">
    <citation type="submission" date="2021-12" db="EMBL/GenBank/DDBJ databases">
        <title>Black yeast isolated from Biological Soil Crust.</title>
        <authorList>
            <person name="Kurbessoian T."/>
        </authorList>
    </citation>
    <scope>NUCLEOTIDE SEQUENCE</scope>
    <source>
        <strain evidence="1">CCFEE 5208</strain>
    </source>
</reference>